<proteinExistence type="predicted"/>
<evidence type="ECO:0000313" key="2">
    <source>
        <dbReference type="Proteomes" id="UP000814033"/>
    </source>
</evidence>
<accession>A0ACB8RCT4</accession>
<protein>
    <submittedName>
        <fullName evidence="1">Uncharacterized protein</fullName>
    </submittedName>
</protein>
<name>A0ACB8RCT4_9AGAM</name>
<reference evidence="1" key="1">
    <citation type="submission" date="2021-02" db="EMBL/GenBank/DDBJ databases">
        <authorList>
            <consortium name="DOE Joint Genome Institute"/>
            <person name="Ahrendt S."/>
            <person name="Looney B.P."/>
            <person name="Miyauchi S."/>
            <person name="Morin E."/>
            <person name="Drula E."/>
            <person name="Courty P.E."/>
            <person name="Chicoki N."/>
            <person name="Fauchery L."/>
            <person name="Kohler A."/>
            <person name="Kuo A."/>
            <person name="Labutti K."/>
            <person name="Pangilinan J."/>
            <person name="Lipzen A."/>
            <person name="Riley R."/>
            <person name="Andreopoulos W."/>
            <person name="He G."/>
            <person name="Johnson J."/>
            <person name="Barry K.W."/>
            <person name="Grigoriev I.V."/>
            <person name="Nagy L."/>
            <person name="Hibbett D."/>
            <person name="Henrissat B."/>
            <person name="Matheny P.B."/>
            <person name="Labbe J."/>
            <person name="Martin F."/>
        </authorList>
    </citation>
    <scope>NUCLEOTIDE SEQUENCE</scope>
    <source>
        <strain evidence="1">FP105234-sp</strain>
    </source>
</reference>
<dbReference type="EMBL" id="MU276124">
    <property type="protein sequence ID" value="KAI0041416.1"/>
    <property type="molecule type" value="Genomic_DNA"/>
</dbReference>
<dbReference type="Proteomes" id="UP000814033">
    <property type="component" value="Unassembled WGS sequence"/>
</dbReference>
<organism evidence="1 2">
    <name type="scientific">Auriscalpium vulgare</name>
    <dbReference type="NCBI Taxonomy" id="40419"/>
    <lineage>
        <taxon>Eukaryota</taxon>
        <taxon>Fungi</taxon>
        <taxon>Dikarya</taxon>
        <taxon>Basidiomycota</taxon>
        <taxon>Agaricomycotina</taxon>
        <taxon>Agaricomycetes</taxon>
        <taxon>Russulales</taxon>
        <taxon>Auriscalpiaceae</taxon>
        <taxon>Auriscalpium</taxon>
    </lineage>
</organism>
<keyword evidence="2" id="KW-1185">Reference proteome</keyword>
<comment type="caution">
    <text evidence="1">The sequence shown here is derived from an EMBL/GenBank/DDBJ whole genome shotgun (WGS) entry which is preliminary data.</text>
</comment>
<sequence length="103" mass="11679">MVGIAVVLCPLSLFHTTIAMYTCMSTMYTCMSRVEAFAKCVDEEPRDVCLHYVPLYLLMRNGRQTPFAESQGMTPSPAFRNIYSTEGETEIMYDYLVLATARN</sequence>
<evidence type="ECO:0000313" key="1">
    <source>
        <dbReference type="EMBL" id="KAI0041416.1"/>
    </source>
</evidence>
<gene>
    <name evidence="1" type="ORF">FA95DRAFT_695778</name>
</gene>
<reference evidence="1" key="2">
    <citation type="journal article" date="2022" name="New Phytol.">
        <title>Evolutionary transition to the ectomycorrhizal habit in the genomes of a hyperdiverse lineage of mushroom-forming fungi.</title>
        <authorList>
            <person name="Looney B."/>
            <person name="Miyauchi S."/>
            <person name="Morin E."/>
            <person name="Drula E."/>
            <person name="Courty P.E."/>
            <person name="Kohler A."/>
            <person name="Kuo A."/>
            <person name="LaButti K."/>
            <person name="Pangilinan J."/>
            <person name="Lipzen A."/>
            <person name="Riley R."/>
            <person name="Andreopoulos W."/>
            <person name="He G."/>
            <person name="Johnson J."/>
            <person name="Nolan M."/>
            <person name="Tritt A."/>
            <person name="Barry K.W."/>
            <person name="Grigoriev I.V."/>
            <person name="Nagy L.G."/>
            <person name="Hibbett D."/>
            <person name="Henrissat B."/>
            <person name="Matheny P.B."/>
            <person name="Labbe J."/>
            <person name="Martin F.M."/>
        </authorList>
    </citation>
    <scope>NUCLEOTIDE SEQUENCE</scope>
    <source>
        <strain evidence="1">FP105234-sp</strain>
    </source>
</reference>